<dbReference type="SUPFAM" id="SSF55486">
    <property type="entry name" value="Metalloproteases ('zincins'), catalytic domain"/>
    <property type="match status" value="1"/>
</dbReference>
<dbReference type="GeneID" id="16069608"/>
<feature type="region of interest" description="Disordered" evidence="1">
    <location>
        <begin position="504"/>
        <end position="544"/>
    </location>
</feature>
<keyword evidence="3" id="KW-1185">Reference proteome</keyword>
<evidence type="ECO:0008006" key="4">
    <source>
        <dbReference type="Google" id="ProtNLM"/>
    </source>
</evidence>
<evidence type="ECO:0000313" key="2">
    <source>
        <dbReference type="EMBL" id="EGD79295.1"/>
    </source>
</evidence>
<dbReference type="KEGG" id="sre:PTSG_09711"/>
<dbReference type="eggNOG" id="ENOG502SCG5">
    <property type="taxonomic scope" value="Eukaryota"/>
</dbReference>
<dbReference type="Pfam" id="PF13582">
    <property type="entry name" value="Reprolysin_3"/>
    <property type="match status" value="1"/>
</dbReference>
<dbReference type="AlphaFoldDB" id="F2UNU0"/>
<accession>F2UNU0</accession>
<protein>
    <recommendedName>
        <fullName evidence="4">Peptidase C-terminal archaeal/bacterial domain-containing protein</fullName>
    </recommendedName>
</protein>
<dbReference type="Gene3D" id="2.60.120.380">
    <property type="match status" value="3"/>
</dbReference>
<evidence type="ECO:0000256" key="1">
    <source>
        <dbReference type="SAM" id="MobiDB-lite"/>
    </source>
</evidence>
<gene>
    <name evidence="2" type="ORF">PTSG_09711</name>
</gene>
<feature type="compositionally biased region" description="Basic and acidic residues" evidence="1">
    <location>
        <begin position="532"/>
        <end position="544"/>
    </location>
</feature>
<proteinExistence type="predicted"/>
<name>F2UNU0_SALR5</name>
<dbReference type="RefSeq" id="XP_004989066.1">
    <property type="nucleotide sequence ID" value="XM_004989009.1"/>
</dbReference>
<evidence type="ECO:0000313" key="3">
    <source>
        <dbReference type="Proteomes" id="UP000007799"/>
    </source>
</evidence>
<dbReference type="EMBL" id="GL832985">
    <property type="protein sequence ID" value="EGD79295.1"/>
    <property type="molecule type" value="Genomic_DNA"/>
</dbReference>
<feature type="region of interest" description="Disordered" evidence="1">
    <location>
        <begin position="73"/>
        <end position="92"/>
    </location>
</feature>
<organism evidence="3">
    <name type="scientific">Salpingoeca rosetta (strain ATCC 50818 / BSB-021)</name>
    <dbReference type="NCBI Taxonomy" id="946362"/>
    <lineage>
        <taxon>Eukaryota</taxon>
        <taxon>Choanoflagellata</taxon>
        <taxon>Craspedida</taxon>
        <taxon>Salpingoecidae</taxon>
        <taxon>Salpingoeca</taxon>
    </lineage>
</organism>
<dbReference type="InParanoid" id="F2UNU0"/>
<dbReference type="OrthoDB" id="495350at2759"/>
<sequence length="849" mass="92266">MSAAQKPDGPLKVDNLADMAPTAFEDFKELTDSAKMAAAMNLEALNLPVLNGNTLRFNKDGSMFVVESYPAPRQRRYADSSQQQQEDWQKEEEESMRYRRYLRERWRNAAYDVIDGAQDWTGGADGVGFGADGVGYVDDGRRSRRYISQASSSLQVQQCEVPVLHSRRGARNRIVLDFDGHTARAIDSTWGAFAAKAYDVAGNGPCFNAAEQKHVTQVWARVAEDYAPFDVDVTTEPLDQTSTTIHVVITSARQENGKPMPYSDSGGVAVIGVFGSPSIAYYSPALVYWDNLNFGSESHVADAISHEAGHNFGLGHDGFGNNEYYDGMDGTTAMNSWGPIMGAPYGRALTQWSRGNYAGATNSQDDIDIITRQTGLAMDEAGDGPGTAASVVYTDSNAFFADGVISSHVDKDWWVVQLTDTGSIEATVIPWFASEGSAGNNVDLKLTMYASDGRSMVVRSNPSGDTSASISRTALPAGVYFLEVDGVGDVAVFNSDYGSIGQYRLTGSVSTGPPPSTRAPPTLTRVGPDPPPRSREPCAPDKYEDNDVHEQAYDLTSELTSPQPGGVRGTICARDLDWYRVPVAAHSTIMIIMYIDVMRGDLDLLFFTPDGMLVDESATVTRQEGVQYTDQTGHDSLCYVLVRGVADSQGNYSLHVYDSSMNGFCAYDRFELNDAPSSAYDLAPPVNTFSAWLCSDDQDWFRIPVCAGSDISVDVSFSSTDGNIDVVLYDPDGRVADRSTGTGGVERVFHSNHGPEAHYLLHVYERNGDSATYTVHITRQCDYPSSTISTIIPLHTTMDTPLDTSAAHMAAPAFLTRMFGSVNHGGTYGARALELITAFAAYVVVRWLV</sequence>
<dbReference type="Proteomes" id="UP000007799">
    <property type="component" value="Unassembled WGS sequence"/>
</dbReference>
<reference evidence="2" key="1">
    <citation type="submission" date="2009-08" db="EMBL/GenBank/DDBJ databases">
        <title>Annotation of Salpingoeca rosetta.</title>
        <authorList>
            <consortium name="The Broad Institute Genome Sequencing Platform"/>
            <person name="Russ C."/>
            <person name="Cuomo C."/>
            <person name="Burger G."/>
            <person name="Gray M.W."/>
            <person name="Holland P.W.H."/>
            <person name="King N."/>
            <person name="Lang F.B.F."/>
            <person name="Roger A.J."/>
            <person name="Ruiz-Trillo I."/>
            <person name="Young S.K."/>
            <person name="Zeng Q."/>
            <person name="Gargeya S."/>
            <person name="Alvarado L."/>
            <person name="Berlin A."/>
            <person name="Chapman S.B."/>
            <person name="Chen Z."/>
            <person name="Freedman E."/>
            <person name="Gellesch M."/>
            <person name="Goldberg J."/>
            <person name="Griggs A."/>
            <person name="Gujja S."/>
            <person name="Heilman E."/>
            <person name="Heiman D."/>
            <person name="Howarth C."/>
            <person name="Mehta T."/>
            <person name="Neiman D."/>
            <person name="Pearson M."/>
            <person name="Roberts A."/>
            <person name="Saif S."/>
            <person name="Shea T."/>
            <person name="Shenoy N."/>
            <person name="Sisk P."/>
            <person name="Stolte C."/>
            <person name="Sykes S."/>
            <person name="White J."/>
            <person name="Yandava C."/>
            <person name="Haas B."/>
            <person name="Nusbaum C."/>
            <person name="Birren B."/>
        </authorList>
    </citation>
    <scope>NUCLEOTIDE SEQUENCE [LARGE SCALE GENOMIC DNA]</scope>
    <source>
        <strain evidence="2">ATCC 50818</strain>
    </source>
</reference>